<feature type="domain" description="SHSP" evidence="3">
    <location>
        <begin position="26"/>
        <end position="135"/>
    </location>
</feature>
<organism evidence="4 5">
    <name type="scientific">Fodinibius salicampi</name>
    <dbReference type="NCBI Taxonomy" id="1920655"/>
    <lineage>
        <taxon>Bacteria</taxon>
        <taxon>Pseudomonadati</taxon>
        <taxon>Balneolota</taxon>
        <taxon>Balneolia</taxon>
        <taxon>Balneolales</taxon>
        <taxon>Balneolaceae</taxon>
        <taxon>Fodinibius</taxon>
    </lineage>
</organism>
<dbReference type="PROSITE" id="PS01031">
    <property type="entry name" value="SHSP"/>
    <property type="match status" value="1"/>
</dbReference>
<dbReference type="InterPro" id="IPR031107">
    <property type="entry name" value="Small_HSP"/>
</dbReference>
<dbReference type="Gene3D" id="2.60.40.790">
    <property type="match status" value="1"/>
</dbReference>
<name>A0ABT3Q144_9BACT</name>
<dbReference type="EMBL" id="JAJNDC010000003">
    <property type="protein sequence ID" value="MCW9713801.1"/>
    <property type="molecule type" value="Genomic_DNA"/>
</dbReference>
<dbReference type="CDD" id="cd06464">
    <property type="entry name" value="ACD_sHsps-like"/>
    <property type="match status" value="1"/>
</dbReference>
<dbReference type="PANTHER" id="PTHR11527">
    <property type="entry name" value="HEAT-SHOCK PROTEIN 20 FAMILY MEMBER"/>
    <property type="match status" value="1"/>
</dbReference>
<sequence length="135" mass="15434">MDSSNTATKNRFSDILDEFMEDAFSMGRGRFVPELNVYETEKEFELTLALPGMSKDDIELSVENHTLTINGERIFEKESGRKYHRVESRFGKFERSLPLPDIIDVDNINATYENGVLTVTVPKLKEKAGRKIKVS</sequence>
<dbReference type="InterPro" id="IPR002068">
    <property type="entry name" value="A-crystallin/Hsp20_dom"/>
</dbReference>
<comment type="similarity">
    <text evidence="1 2">Belongs to the small heat shock protein (HSP20) family.</text>
</comment>
<evidence type="ECO:0000313" key="5">
    <source>
        <dbReference type="Proteomes" id="UP001207337"/>
    </source>
</evidence>
<proteinExistence type="inferred from homology"/>
<evidence type="ECO:0000256" key="2">
    <source>
        <dbReference type="RuleBase" id="RU003616"/>
    </source>
</evidence>
<evidence type="ECO:0000256" key="1">
    <source>
        <dbReference type="PROSITE-ProRule" id="PRU00285"/>
    </source>
</evidence>
<reference evidence="4 5" key="1">
    <citation type="submission" date="2021-11" db="EMBL/GenBank/DDBJ databases">
        <title>Aliifidinibius sp. nov., a new bacterium isolated from saline soil.</title>
        <authorList>
            <person name="Galisteo C."/>
            <person name="De La Haba R."/>
            <person name="Sanchez-Porro C."/>
            <person name="Ventosa A."/>
        </authorList>
    </citation>
    <scope>NUCLEOTIDE SEQUENCE [LARGE SCALE GENOMIC DNA]</scope>
    <source>
        <strain evidence="4 5">KACC 190600</strain>
    </source>
</reference>
<keyword evidence="5" id="KW-1185">Reference proteome</keyword>
<dbReference type="RefSeq" id="WP_265790749.1">
    <property type="nucleotide sequence ID" value="NZ_BAABRS010000003.1"/>
</dbReference>
<comment type="caution">
    <text evidence="4">The sequence shown here is derived from an EMBL/GenBank/DDBJ whole genome shotgun (WGS) entry which is preliminary data.</text>
</comment>
<accession>A0ABT3Q144</accession>
<dbReference type="InterPro" id="IPR008978">
    <property type="entry name" value="HSP20-like_chaperone"/>
</dbReference>
<evidence type="ECO:0000259" key="3">
    <source>
        <dbReference type="PROSITE" id="PS01031"/>
    </source>
</evidence>
<dbReference type="Proteomes" id="UP001207337">
    <property type="component" value="Unassembled WGS sequence"/>
</dbReference>
<dbReference type="Pfam" id="PF00011">
    <property type="entry name" value="HSP20"/>
    <property type="match status" value="1"/>
</dbReference>
<protein>
    <submittedName>
        <fullName evidence="4">Hsp20/alpha crystallin family protein</fullName>
    </submittedName>
</protein>
<evidence type="ECO:0000313" key="4">
    <source>
        <dbReference type="EMBL" id="MCW9713801.1"/>
    </source>
</evidence>
<dbReference type="SUPFAM" id="SSF49764">
    <property type="entry name" value="HSP20-like chaperones"/>
    <property type="match status" value="1"/>
</dbReference>
<gene>
    <name evidence="4" type="ORF">LQ318_12890</name>
</gene>